<dbReference type="InterPro" id="IPR015404">
    <property type="entry name" value="Vps5_C"/>
</dbReference>
<evidence type="ECO:0000256" key="7">
    <source>
        <dbReference type="ARBA" id="ARBA00022753"/>
    </source>
</evidence>
<dbReference type="SMART" id="SM00312">
    <property type="entry name" value="PX"/>
    <property type="match status" value="1"/>
</dbReference>
<comment type="function">
    <text evidence="12">Involved in several stages of intracellular trafficking. Interacts with membranes containing phosphatidylinositol 3-phosphate (PtdIns(3P)) or phosphatidylinositol 3,5-bisphosphate (PtdIns(3,5)P2). Acts in part as component of the retromer membrane-deforming SNX-BAR subcomplex. The SNX-BAR retromer mediates retrograde transport of cargo proteins from endosomes to the trans-Golgi network (TGN) and is involved in endosome-to-plasma membrane transport for cargo protein recycling. The SNX-BAR subcomplex functions to deform the donor membrane into a tubular profile called endosome-to-TGN transport carrier (ETC). Can sense membrane curvature and has in vitro vesicle-to-membrane remodeling activity. Required for retrograde endosome-to-TGN transport of TGN38. Promotes KALRN- and RHOG-dependent but retromer-independent membrane remodeling such as lamellipodium formation; the function is dependent on GEF activity of KALRN.</text>
</comment>
<dbReference type="GO" id="GO:0035091">
    <property type="term" value="F:phosphatidylinositol binding"/>
    <property type="evidence" value="ECO:0007669"/>
    <property type="project" value="InterPro"/>
</dbReference>
<dbReference type="GO" id="GO:0034498">
    <property type="term" value="P:early endosome to Golgi transport"/>
    <property type="evidence" value="ECO:0007669"/>
    <property type="project" value="TreeGrafter"/>
</dbReference>
<comment type="subcellular location">
    <subcellularLocation>
        <location evidence="2">Cell projection</location>
        <location evidence="2">Lamellipodium</location>
    </subcellularLocation>
    <subcellularLocation>
        <location evidence="1">Early endosome membrane</location>
        <topology evidence="1">Peripheral membrane protein</topology>
        <orientation evidence="1">Cytoplasmic side</orientation>
    </subcellularLocation>
</comment>
<reference evidence="15" key="1">
    <citation type="submission" date="2014-08" db="EMBL/GenBank/DDBJ databases">
        <authorList>
            <person name="Senf B."/>
            <person name="Petzold A."/>
            <person name="Downie B.R."/>
            <person name="Koch P."/>
            <person name="Platzer M."/>
        </authorList>
    </citation>
    <scope>NUCLEOTIDE SEQUENCE [LARGE SCALE GENOMIC DNA]</scope>
    <source>
        <strain evidence="15">GRZ</strain>
    </source>
</reference>
<feature type="domain" description="PX" evidence="14">
    <location>
        <begin position="23"/>
        <end position="152"/>
    </location>
</feature>
<dbReference type="GO" id="GO:0030027">
    <property type="term" value="C:lamellipodium"/>
    <property type="evidence" value="ECO:0007669"/>
    <property type="project" value="UniProtKB-SubCell"/>
</dbReference>
<dbReference type="Ensembl" id="ENSNFUT00015014767.1">
    <property type="protein sequence ID" value="ENSNFUP00015014065.1"/>
    <property type="gene ID" value="ENSNFUG00015006715.1"/>
</dbReference>
<protein>
    <recommendedName>
        <fullName evidence="4">Sorting nexin-2</fullName>
    </recommendedName>
</protein>
<dbReference type="GO" id="GO:0031901">
    <property type="term" value="C:early endosome membrane"/>
    <property type="evidence" value="ECO:0007669"/>
    <property type="project" value="UniProtKB-SubCell"/>
</dbReference>
<evidence type="ECO:0000256" key="6">
    <source>
        <dbReference type="ARBA" id="ARBA00022553"/>
    </source>
</evidence>
<keyword evidence="11" id="KW-0966">Cell projection</keyword>
<keyword evidence="13" id="KW-0175">Coiled coil</keyword>
<evidence type="ECO:0000256" key="13">
    <source>
        <dbReference type="SAM" id="Coils"/>
    </source>
</evidence>
<dbReference type="Pfam" id="PF09325">
    <property type="entry name" value="Vps5"/>
    <property type="match status" value="1"/>
</dbReference>
<proteinExistence type="inferred from homology"/>
<dbReference type="Gene3D" id="1.20.1270.60">
    <property type="entry name" value="Arfaptin homology (AH) domain/BAR domain"/>
    <property type="match status" value="1"/>
</dbReference>
<dbReference type="InterPro" id="IPR036871">
    <property type="entry name" value="PX_dom_sf"/>
</dbReference>
<evidence type="ECO:0000256" key="9">
    <source>
        <dbReference type="ARBA" id="ARBA00022990"/>
    </source>
</evidence>
<feature type="coiled-coil region" evidence="13">
    <location>
        <begin position="322"/>
        <end position="349"/>
    </location>
</feature>
<dbReference type="InterPro" id="IPR027267">
    <property type="entry name" value="AH/BAR_dom_sf"/>
</dbReference>
<keyword evidence="5" id="KW-0813">Transport</keyword>
<evidence type="ECO:0000256" key="5">
    <source>
        <dbReference type="ARBA" id="ARBA00022448"/>
    </source>
</evidence>
<dbReference type="GO" id="GO:0015031">
    <property type="term" value="P:protein transport"/>
    <property type="evidence" value="ECO:0007669"/>
    <property type="project" value="UniProtKB-KW"/>
</dbReference>
<dbReference type="Proteomes" id="UP000694548">
    <property type="component" value="Chromosome sgr11"/>
</dbReference>
<reference evidence="15" key="2">
    <citation type="submission" date="2025-08" db="UniProtKB">
        <authorList>
            <consortium name="Ensembl"/>
        </authorList>
    </citation>
    <scope>IDENTIFICATION</scope>
</reference>
<name>A0A8C6L5K5_NOTFU</name>
<dbReference type="PANTHER" id="PTHR10555">
    <property type="entry name" value="SORTING NEXIN"/>
    <property type="match status" value="1"/>
</dbReference>
<gene>
    <name evidence="15" type="primary">SNX2</name>
    <name evidence="15" type="synonym">snx2</name>
</gene>
<keyword evidence="8" id="KW-0653">Protein transport</keyword>
<keyword evidence="10" id="KW-0472">Membrane</keyword>
<keyword evidence="16" id="KW-1185">Reference proteome</keyword>
<evidence type="ECO:0000256" key="12">
    <source>
        <dbReference type="ARBA" id="ARBA00045620"/>
    </source>
</evidence>
<evidence type="ECO:0000256" key="11">
    <source>
        <dbReference type="ARBA" id="ARBA00023273"/>
    </source>
</evidence>
<organism evidence="15 16">
    <name type="scientific">Nothobranchius furzeri</name>
    <name type="common">Turquoise killifish</name>
    <dbReference type="NCBI Taxonomy" id="105023"/>
    <lineage>
        <taxon>Eukaryota</taxon>
        <taxon>Metazoa</taxon>
        <taxon>Chordata</taxon>
        <taxon>Craniata</taxon>
        <taxon>Vertebrata</taxon>
        <taxon>Euteleostomi</taxon>
        <taxon>Actinopterygii</taxon>
        <taxon>Neopterygii</taxon>
        <taxon>Teleostei</taxon>
        <taxon>Neoteleostei</taxon>
        <taxon>Acanthomorphata</taxon>
        <taxon>Ovalentaria</taxon>
        <taxon>Atherinomorphae</taxon>
        <taxon>Cyprinodontiformes</taxon>
        <taxon>Nothobranchiidae</taxon>
        <taxon>Nothobranchius</taxon>
    </lineage>
</organism>
<dbReference type="InterPro" id="IPR001683">
    <property type="entry name" value="PX_dom"/>
</dbReference>
<dbReference type="PANTHER" id="PTHR10555:SF31">
    <property type="entry name" value="SORTING NEXIN-2"/>
    <property type="match status" value="1"/>
</dbReference>
<evidence type="ECO:0000256" key="4">
    <source>
        <dbReference type="ARBA" id="ARBA00020435"/>
    </source>
</evidence>
<keyword evidence="6" id="KW-0597">Phosphoprotein</keyword>
<accession>A0A8C6L5K5</accession>
<evidence type="ECO:0000313" key="15">
    <source>
        <dbReference type="Ensembl" id="ENSNFUP00015014065.1"/>
    </source>
</evidence>
<dbReference type="FunFam" id="1.20.1270.60:FF:000012">
    <property type="entry name" value="Sorting nexin 2"/>
    <property type="match status" value="1"/>
</dbReference>
<evidence type="ECO:0000256" key="1">
    <source>
        <dbReference type="ARBA" id="ARBA00004469"/>
    </source>
</evidence>
<comment type="similarity">
    <text evidence="3">Belongs to the sorting nexin family.</text>
</comment>
<evidence type="ECO:0000259" key="14">
    <source>
        <dbReference type="PROSITE" id="PS50195"/>
    </source>
</evidence>
<sequence length="398" mass="45897">RAVVAPPRGSSSHQPTNLHVSVEKDIKYLFSCFHPGDGMNAYMAYKVSTKTSLSVFKQRDFSVKRRFSDFLGLHSKLASKYLHIGYIVPPAPEKSIVGMTKVKVGKEDQSSNEFVEKRRSALERYLMRTVKHPILLKDPDVLQFLENSELPRAVNTQALSSAGILRMVNKAADAVNKMTIKMNESDAWFEEKQQHFENLDVQLRKLHASVESLVCHRKELSVNTAQFAKSAAMLGNSEDHTALSRALSQLAEVEEKIDQLHQDQANADFYLFSELLGDYVRLITLYFYFIFFRIRWQDSQVLLLKKREAEAKLQFTNKPDKLQQAKDEIKELEGKVQQGERDFEQISKIIRKEVGRFEKERVKDFKTIIVKYLESLVQTQQQLIKYWEAFLPEAKAIS</sequence>
<dbReference type="GeneTree" id="ENSGT00940000155798"/>
<dbReference type="AlphaFoldDB" id="A0A8C6L5K5"/>
<evidence type="ECO:0000313" key="16">
    <source>
        <dbReference type="Proteomes" id="UP000694548"/>
    </source>
</evidence>
<evidence type="ECO:0000256" key="10">
    <source>
        <dbReference type="ARBA" id="ARBA00023136"/>
    </source>
</evidence>
<dbReference type="FunFam" id="3.30.1520.10:FF:000016">
    <property type="entry name" value="Sorting nexin 2"/>
    <property type="match status" value="1"/>
</dbReference>
<dbReference type="GO" id="GO:0005829">
    <property type="term" value="C:cytosol"/>
    <property type="evidence" value="ECO:0007669"/>
    <property type="project" value="GOC"/>
</dbReference>
<evidence type="ECO:0000256" key="2">
    <source>
        <dbReference type="ARBA" id="ARBA00004510"/>
    </source>
</evidence>
<reference evidence="15" key="3">
    <citation type="submission" date="2025-09" db="UniProtKB">
        <authorList>
            <consortium name="Ensembl"/>
        </authorList>
    </citation>
    <scope>IDENTIFICATION</scope>
</reference>
<keyword evidence="9" id="KW-0007">Acetylation</keyword>
<dbReference type="SUPFAM" id="SSF64268">
    <property type="entry name" value="PX domain"/>
    <property type="match status" value="1"/>
</dbReference>
<evidence type="ECO:0000256" key="8">
    <source>
        <dbReference type="ARBA" id="ARBA00022927"/>
    </source>
</evidence>
<dbReference type="Pfam" id="PF00787">
    <property type="entry name" value="PX"/>
    <property type="match status" value="1"/>
</dbReference>
<evidence type="ECO:0000256" key="3">
    <source>
        <dbReference type="ARBA" id="ARBA00010883"/>
    </source>
</evidence>
<dbReference type="PROSITE" id="PS50195">
    <property type="entry name" value="PX"/>
    <property type="match status" value="1"/>
</dbReference>
<keyword evidence="7" id="KW-0967">Endosome</keyword>
<dbReference type="Gene3D" id="3.30.1520.10">
    <property type="entry name" value="Phox-like domain"/>
    <property type="match status" value="1"/>
</dbReference>